<keyword evidence="2" id="KW-0479">Metal-binding</keyword>
<dbReference type="PROSITE" id="PS50222">
    <property type="entry name" value="EF_HAND_2"/>
    <property type="match status" value="3"/>
</dbReference>
<evidence type="ECO:0000256" key="4">
    <source>
        <dbReference type="ARBA" id="ARBA00022837"/>
    </source>
</evidence>
<name>A0AAV2LLG6_KNICA</name>
<accession>A0AAV2LLG6</accession>
<protein>
    <recommendedName>
        <fullName evidence="6">EF-hand domain-containing protein</fullName>
    </recommendedName>
</protein>
<gene>
    <name evidence="7" type="ORF">KC01_LOCUS30912</name>
</gene>
<evidence type="ECO:0000256" key="2">
    <source>
        <dbReference type="ARBA" id="ARBA00022723"/>
    </source>
</evidence>
<evidence type="ECO:0000256" key="1">
    <source>
        <dbReference type="ARBA" id="ARBA00022707"/>
    </source>
</evidence>
<evidence type="ECO:0000313" key="8">
    <source>
        <dbReference type="Proteomes" id="UP001497482"/>
    </source>
</evidence>
<dbReference type="PRINTS" id="PR00450">
    <property type="entry name" value="RECOVERIN"/>
</dbReference>
<evidence type="ECO:0000256" key="3">
    <source>
        <dbReference type="ARBA" id="ARBA00022737"/>
    </source>
</evidence>
<dbReference type="PANTHER" id="PTHR23055">
    <property type="entry name" value="CALCIUM BINDING PROTEINS"/>
    <property type="match status" value="1"/>
</dbReference>
<dbReference type="AlphaFoldDB" id="A0AAV2LLG6"/>
<keyword evidence="5" id="KW-0449">Lipoprotein</keyword>
<dbReference type="InterPro" id="IPR018247">
    <property type="entry name" value="EF_Hand_1_Ca_BS"/>
</dbReference>
<dbReference type="InterPro" id="IPR011992">
    <property type="entry name" value="EF-hand-dom_pair"/>
</dbReference>
<keyword evidence="8" id="KW-1185">Reference proteome</keyword>
<proteinExistence type="predicted"/>
<feature type="domain" description="EF-hand" evidence="6">
    <location>
        <begin position="87"/>
        <end position="122"/>
    </location>
</feature>
<reference evidence="7 8" key="1">
    <citation type="submission" date="2024-04" db="EMBL/GenBank/DDBJ databases">
        <authorList>
            <person name="Waldvogel A.-M."/>
            <person name="Schoenle A."/>
        </authorList>
    </citation>
    <scope>NUCLEOTIDE SEQUENCE [LARGE SCALE GENOMIC DNA]</scope>
</reference>
<dbReference type="SMART" id="SM00054">
    <property type="entry name" value="EFh"/>
    <property type="match status" value="3"/>
</dbReference>
<dbReference type="InterPro" id="IPR002048">
    <property type="entry name" value="EF_hand_dom"/>
</dbReference>
<feature type="domain" description="EF-hand" evidence="6">
    <location>
        <begin position="51"/>
        <end position="86"/>
    </location>
</feature>
<dbReference type="Pfam" id="PF13499">
    <property type="entry name" value="EF-hand_7"/>
    <property type="match status" value="1"/>
</dbReference>
<sequence>MGQAHSESDSEVALSQIQDLYRRFATECPSGNLHLHEFRRIFGFSHTSSEEESAYIETVFRSFDTNGDGHLDFLEYVAAVHLIFRGKLKDKLVWSFKVFDRDGNGSLDREEVGTIIKIIWKIKKPHEPNTSLSVAEIVDRIFTLVDKNNDCRISLDEFIEGAEKDPWVLDQLKLDLGPCEWFVEQSGTKT</sequence>
<dbReference type="EMBL" id="OZ035826">
    <property type="protein sequence ID" value="CAL1603197.1"/>
    <property type="molecule type" value="Genomic_DNA"/>
</dbReference>
<dbReference type="GO" id="GO:0120199">
    <property type="term" value="C:cone photoreceptor outer segment"/>
    <property type="evidence" value="ECO:0007669"/>
    <property type="project" value="TreeGrafter"/>
</dbReference>
<keyword evidence="3" id="KW-0677">Repeat</keyword>
<dbReference type="InterPro" id="IPR028846">
    <property type="entry name" value="Recoverin"/>
</dbReference>
<dbReference type="Pfam" id="PF13202">
    <property type="entry name" value="EF-hand_5"/>
    <property type="match status" value="1"/>
</dbReference>
<dbReference type="FunFam" id="1.10.238.10:FF:000052">
    <property type="entry name" value="Guanylate cyclase activator 1A"/>
    <property type="match status" value="1"/>
</dbReference>
<dbReference type="PANTHER" id="PTHR23055:SF168">
    <property type="entry name" value="GUANYLATE CYCLASE ACTIVATING PROTEIN 7"/>
    <property type="match status" value="1"/>
</dbReference>
<keyword evidence="4" id="KW-0106">Calcium</keyword>
<dbReference type="PROSITE" id="PS00018">
    <property type="entry name" value="EF_HAND_1"/>
    <property type="match status" value="2"/>
</dbReference>
<dbReference type="SUPFAM" id="SSF47473">
    <property type="entry name" value="EF-hand"/>
    <property type="match status" value="1"/>
</dbReference>
<dbReference type="GO" id="GO:0005509">
    <property type="term" value="F:calcium ion binding"/>
    <property type="evidence" value="ECO:0007669"/>
    <property type="project" value="InterPro"/>
</dbReference>
<dbReference type="GO" id="GO:0008048">
    <property type="term" value="F:calcium sensitive guanylate cyclase activator activity"/>
    <property type="evidence" value="ECO:0007669"/>
    <property type="project" value="TreeGrafter"/>
</dbReference>
<dbReference type="GO" id="GO:0001917">
    <property type="term" value="C:photoreceptor inner segment"/>
    <property type="evidence" value="ECO:0007669"/>
    <property type="project" value="TreeGrafter"/>
</dbReference>
<feature type="domain" description="EF-hand" evidence="6">
    <location>
        <begin position="133"/>
        <end position="168"/>
    </location>
</feature>
<evidence type="ECO:0000313" key="7">
    <source>
        <dbReference type="EMBL" id="CAL1603197.1"/>
    </source>
</evidence>
<dbReference type="CDD" id="cd00051">
    <property type="entry name" value="EFh"/>
    <property type="match status" value="2"/>
</dbReference>
<evidence type="ECO:0000259" key="6">
    <source>
        <dbReference type="PROSITE" id="PS50222"/>
    </source>
</evidence>
<dbReference type="GO" id="GO:0007601">
    <property type="term" value="P:visual perception"/>
    <property type="evidence" value="ECO:0007669"/>
    <property type="project" value="TreeGrafter"/>
</dbReference>
<keyword evidence="1" id="KW-0519">Myristate</keyword>
<dbReference type="Gene3D" id="1.10.238.10">
    <property type="entry name" value="EF-hand"/>
    <property type="match status" value="2"/>
</dbReference>
<dbReference type="Proteomes" id="UP001497482">
    <property type="component" value="Chromosome 4"/>
</dbReference>
<organism evidence="7 8">
    <name type="scientific">Knipowitschia caucasica</name>
    <name type="common">Caucasian dwarf goby</name>
    <name type="synonym">Pomatoschistus caucasicus</name>
    <dbReference type="NCBI Taxonomy" id="637954"/>
    <lineage>
        <taxon>Eukaryota</taxon>
        <taxon>Metazoa</taxon>
        <taxon>Chordata</taxon>
        <taxon>Craniata</taxon>
        <taxon>Vertebrata</taxon>
        <taxon>Euteleostomi</taxon>
        <taxon>Actinopterygii</taxon>
        <taxon>Neopterygii</taxon>
        <taxon>Teleostei</taxon>
        <taxon>Neoteleostei</taxon>
        <taxon>Acanthomorphata</taxon>
        <taxon>Gobiaria</taxon>
        <taxon>Gobiiformes</taxon>
        <taxon>Gobioidei</taxon>
        <taxon>Gobiidae</taxon>
        <taxon>Gobiinae</taxon>
        <taxon>Knipowitschia</taxon>
    </lineage>
</organism>
<evidence type="ECO:0000256" key="5">
    <source>
        <dbReference type="ARBA" id="ARBA00023288"/>
    </source>
</evidence>